<dbReference type="GO" id="GO:0016814">
    <property type="term" value="F:hydrolase activity, acting on carbon-nitrogen (but not peptide) bonds, in cyclic amidines"/>
    <property type="evidence" value="ECO:0007669"/>
    <property type="project" value="UniProtKB-ARBA"/>
</dbReference>
<dbReference type="OrthoDB" id="105475at2"/>
<dbReference type="InterPro" id="IPR001365">
    <property type="entry name" value="A_deaminase_dom"/>
</dbReference>
<dbReference type="NCBIfam" id="NF006848">
    <property type="entry name" value="PRK09358.1-3"/>
    <property type="match status" value="1"/>
</dbReference>
<evidence type="ECO:0000256" key="3">
    <source>
        <dbReference type="ARBA" id="ARBA00022723"/>
    </source>
</evidence>
<dbReference type="InterPro" id="IPR032466">
    <property type="entry name" value="Metal_Hydrolase"/>
</dbReference>
<dbReference type="EMBL" id="CP028918">
    <property type="protein sequence ID" value="AWB49352.1"/>
    <property type="molecule type" value="Genomic_DNA"/>
</dbReference>
<evidence type="ECO:0000313" key="7">
    <source>
        <dbReference type="EMBL" id="AWB49352.1"/>
    </source>
</evidence>
<evidence type="ECO:0000259" key="6">
    <source>
        <dbReference type="Pfam" id="PF00962"/>
    </source>
</evidence>
<name>A0A2S0UNI0_9RHOB</name>
<dbReference type="SUPFAM" id="SSF51556">
    <property type="entry name" value="Metallo-dependent hydrolases"/>
    <property type="match status" value="1"/>
</dbReference>
<evidence type="ECO:0000256" key="5">
    <source>
        <dbReference type="ARBA" id="ARBA00022833"/>
    </source>
</evidence>
<keyword evidence="8" id="KW-1185">Reference proteome</keyword>
<dbReference type="Proteomes" id="UP000244496">
    <property type="component" value="Chromosome"/>
</dbReference>
<dbReference type="InterPro" id="IPR006330">
    <property type="entry name" value="Ado/ade_deaminase"/>
</dbReference>
<dbReference type="Pfam" id="PF00962">
    <property type="entry name" value="A_deaminase"/>
    <property type="match status" value="1"/>
</dbReference>
<keyword evidence="3" id="KW-0479">Metal-binding</keyword>
<sequence>MWRQAWRRIWGFRRRGRGGVFCEGRHQVKDLAKVELHLHLEGAAPPAFIRGLAKEKKVDIGGIFDEGGNYRFADFWEFLKVYEAATSVLTKPEDYARLTTAVLEESAASGVVYCETFLSPDFCGGRDVGAWREYLHAIREAADRAEAQDGITLRGIITCIRHFGPEKARQTVRCAVETAGDFIVGFGIAGDEKIGKPKDFVWSFDCAREAGLRLTAHAGEWGGPESVREALRDLKVERIGHGVRAIEDLALVDEIAEAGIVLEVCPGSNIALGLYDGWRKHPIGEFYKRGVKFTVSTDDPPFFHTTMAREYEMLNRAFDWDEGVFDGIARASLDAAFCDADTREKVLKRL</sequence>
<reference evidence="7 8" key="1">
    <citation type="submission" date="2018-04" db="EMBL/GenBank/DDBJ databases">
        <title>Genome sequencing of Gemmobacter.</title>
        <authorList>
            <person name="Yi H."/>
            <person name="Baek M.-G."/>
        </authorList>
    </citation>
    <scope>NUCLEOTIDE SEQUENCE [LARGE SCALE GENOMIC DNA]</scope>
    <source>
        <strain evidence="7 8">HYN0069</strain>
    </source>
</reference>
<evidence type="ECO:0000256" key="4">
    <source>
        <dbReference type="ARBA" id="ARBA00022801"/>
    </source>
</evidence>
<dbReference type="GO" id="GO:0046872">
    <property type="term" value="F:metal ion binding"/>
    <property type="evidence" value="ECO:0007669"/>
    <property type="project" value="UniProtKB-KW"/>
</dbReference>
<feature type="domain" description="Adenosine deaminase" evidence="6">
    <location>
        <begin position="33"/>
        <end position="349"/>
    </location>
</feature>
<evidence type="ECO:0000256" key="1">
    <source>
        <dbReference type="ARBA" id="ARBA00001947"/>
    </source>
</evidence>
<gene>
    <name evidence="7" type="ORF">HYN69_13340</name>
</gene>
<dbReference type="PANTHER" id="PTHR43114:SF6">
    <property type="entry name" value="ADENINE DEAMINASE"/>
    <property type="match status" value="1"/>
</dbReference>
<evidence type="ECO:0000256" key="2">
    <source>
        <dbReference type="ARBA" id="ARBA00006676"/>
    </source>
</evidence>
<comment type="similarity">
    <text evidence="2">Belongs to the metallo-dependent hydrolases superfamily. Adenosine and AMP deaminases family.</text>
</comment>
<dbReference type="AlphaFoldDB" id="A0A2S0UNI0"/>
<dbReference type="Gene3D" id="3.20.20.140">
    <property type="entry name" value="Metal-dependent hydrolases"/>
    <property type="match status" value="1"/>
</dbReference>
<proteinExistence type="inferred from homology"/>
<dbReference type="PANTHER" id="PTHR43114">
    <property type="entry name" value="ADENINE DEAMINASE"/>
    <property type="match status" value="1"/>
</dbReference>
<dbReference type="NCBIfam" id="TIGR01430">
    <property type="entry name" value="aden_deam"/>
    <property type="match status" value="1"/>
</dbReference>
<organism evidence="7 8">
    <name type="scientific">Paragemmobacter aquarius</name>
    <dbReference type="NCBI Taxonomy" id="2169400"/>
    <lineage>
        <taxon>Bacteria</taxon>
        <taxon>Pseudomonadati</taxon>
        <taxon>Pseudomonadota</taxon>
        <taxon>Alphaproteobacteria</taxon>
        <taxon>Rhodobacterales</taxon>
        <taxon>Paracoccaceae</taxon>
        <taxon>Paragemmobacter</taxon>
    </lineage>
</organism>
<dbReference type="CDD" id="cd01320">
    <property type="entry name" value="ADA"/>
    <property type="match status" value="1"/>
</dbReference>
<dbReference type="GO" id="GO:0019239">
    <property type="term" value="F:deaminase activity"/>
    <property type="evidence" value="ECO:0007669"/>
    <property type="project" value="InterPro"/>
</dbReference>
<keyword evidence="5" id="KW-0862">Zinc</keyword>
<keyword evidence="4" id="KW-0378">Hydrolase</keyword>
<comment type="cofactor">
    <cofactor evidence="1">
        <name>Zn(2+)</name>
        <dbReference type="ChEBI" id="CHEBI:29105"/>
    </cofactor>
</comment>
<evidence type="ECO:0000313" key="8">
    <source>
        <dbReference type="Proteomes" id="UP000244496"/>
    </source>
</evidence>
<accession>A0A2S0UNI0</accession>
<protein>
    <submittedName>
        <fullName evidence="7">Adenosine deaminase</fullName>
    </submittedName>
</protein>
<dbReference type="KEGG" id="geh:HYN69_13340"/>